<dbReference type="OrthoDB" id="1932706at2759"/>
<feature type="domain" description="Spt20-like SEP" evidence="2">
    <location>
        <begin position="31"/>
        <end position="175"/>
    </location>
</feature>
<proteinExistence type="predicted"/>
<dbReference type="STRING" id="743788.S8FHV2"/>
<gene>
    <name evidence="3" type="ORF">FOMPIDRAFT_1016177</name>
</gene>
<dbReference type="HOGENOM" id="CLU_019099_0_0_1"/>
<dbReference type="GO" id="GO:0006357">
    <property type="term" value="P:regulation of transcription by RNA polymerase II"/>
    <property type="evidence" value="ECO:0007669"/>
    <property type="project" value="TreeGrafter"/>
</dbReference>
<keyword evidence="4" id="KW-1185">Reference proteome</keyword>
<dbReference type="PANTHER" id="PTHR13526">
    <property type="entry name" value="TRANSCRIPTION FACTOR SPT20 HOMOLOG"/>
    <property type="match status" value="1"/>
</dbReference>
<evidence type="ECO:0000313" key="3">
    <source>
        <dbReference type="EMBL" id="EPT00981.1"/>
    </source>
</evidence>
<feature type="compositionally biased region" description="Polar residues" evidence="1">
    <location>
        <begin position="368"/>
        <end position="386"/>
    </location>
</feature>
<feature type="compositionally biased region" description="Low complexity" evidence="1">
    <location>
        <begin position="418"/>
        <end position="433"/>
    </location>
</feature>
<dbReference type="Proteomes" id="UP000015241">
    <property type="component" value="Unassembled WGS sequence"/>
</dbReference>
<dbReference type="PANTHER" id="PTHR13526:SF8">
    <property type="entry name" value="TRANSCRIPTION FACTOR SPT20 HOMOLOG"/>
    <property type="match status" value="1"/>
</dbReference>
<organism evidence="3 4">
    <name type="scientific">Fomitopsis schrenkii</name>
    <name type="common">Brown rot fungus</name>
    <dbReference type="NCBI Taxonomy" id="2126942"/>
    <lineage>
        <taxon>Eukaryota</taxon>
        <taxon>Fungi</taxon>
        <taxon>Dikarya</taxon>
        <taxon>Basidiomycota</taxon>
        <taxon>Agaricomycotina</taxon>
        <taxon>Agaricomycetes</taxon>
        <taxon>Polyporales</taxon>
        <taxon>Fomitopsis</taxon>
    </lineage>
</organism>
<accession>S8FHV2</accession>
<dbReference type="AlphaFoldDB" id="S8FHV2"/>
<feature type="compositionally biased region" description="Polar residues" evidence="1">
    <location>
        <begin position="494"/>
        <end position="535"/>
    </location>
</feature>
<feature type="region of interest" description="Disordered" evidence="1">
    <location>
        <begin position="296"/>
        <end position="433"/>
    </location>
</feature>
<feature type="compositionally biased region" description="Low complexity" evidence="1">
    <location>
        <begin position="304"/>
        <end position="322"/>
    </location>
</feature>
<dbReference type="GO" id="GO:0003712">
    <property type="term" value="F:transcription coregulator activity"/>
    <property type="evidence" value="ECO:0007669"/>
    <property type="project" value="InterPro"/>
</dbReference>
<dbReference type="InParanoid" id="S8FHV2"/>
<name>S8FHV2_FOMSC</name>
<evidence type="ECO:0000313" key="4">
    <source>
        <dbReference type="Proteomes" id="UP000015241"/>
    </source>
</evidence>
<dbReference type="InterPro" id="IPR046468">
    <property type="entry name" value="Spt20-like_SEP"/>
</dbReference>
<feature type="compositionally biased region" description="Low complexity" evidence="1">
    <location>
        <begin position="594"/>
        <end position="617"/>
    </location>
</feature>
<protein>
    <recommendedName>
        <fullName evidence="2">Spt20-like SEP domain-containing protein</fullName>
    </recommendedName>
</protein>
<dbReference type="InterPro" id="IPR021950">
    <property type="entry name" value="Spt20"/>
</dbReference>
<dbReference type="Pfam" id="PF12090">
    <property type="entry name" value="Spt20_SEP"/>
    <property type="match status" value="1"/>
</dbReference>
<dbReference type="EMBL" id="KE504145">
    <property type="protein sequence ID" value="EPT00981.1"/>
    <property type="molecule type" value="Genomic_DNA"/>
</dbReference>
<dbReference type="GO" id="GO:0000124">
    <property type="term" value="C:SAGA complex"/>
    <property type="evidence" value="ECO:0007669"/>
    <property type="project" value="InterPro"/>
</dbReference>
<evidence type="ECO:0000259" key="2">
    <source>
        <dbReference type="Pfam" id="PF12090"/>
    </source>
</evidence>
<reference evidence="3 4" key="1">
    <citation type="journal article" date="2012" name="Science">
        <title>The Paleozoic origin of enzymatic lignin decomposition reconstructed from 31 fungal genomes.</title>
        <authorList>
            <person name="Floudas D."/>
            <person name="Binder M."/>
            <person name="Riley R."/>
            <person name="Barry K."/>
            <person name="Blanchette R.A."/>
            <person name="Henrissat B."/>
            <person name="Martinez A.T."/>
            <person name="Otillar R."/>
            <person name="Spatafora J.W."/>
            <person name="Yadav J.S."/>
            <person name="Aerts A."/>
            <person name="Benoit I."/>
            <person name="Boyd A."/>
            <person name="Carlson A."/>
            <person name="Copeland A."/>
            <person name="Coutinho P.M."/>
            <person name="de Vries R.P."/>
            <person name="Ferreira P."/>
            <person name="Findley K."/>
            <person name="Foster B."/>
            <person name="Gaskell J."/>
            <person name="Glotzer D."/>
            <person name="Gorecki P."/>
            <person name="Heitman J."/>
            <person name="Hesse C."/>
            <person name="Hori C."/>
            <person name="Igarashi K."/>
            <person name="Jurgens J.A."/>
            <person name="Kallen N."/>
            <person name="Kersten P."/>
            <person name="Kohler A."/>
            <person name="Kuees U."/>
            <person name="Kumar T.K.A."/>
            <person name="Kuo A."/>
            <person name="LaButti K."/>
            <person name="Larrondo L.F."/>
            <person name="Lindquist E."/>
            <person name="Ling A."/>
            <person name="Lombard V."/>
            <person name="Lucas S."/>
            <person name="Lundell T."/>
            <person name="Martin R."/>
            <person name="McLaughlin D.J."/>
            <person name="Morgenstern I."/>
            <person name="Morin E."/>
            <person name="Murat C."/>
            <person name="Nagy L.G."/>
            <person name="Nolan M."/>
            <person name="Ohm R.A."/>
            <person name="Patyshakuliyeva A."/>
            <person name="Rokas A."/>
            <person name="Ruiz-Duenas F.J."/>
            <person name="Sabat G."/>
            <person name="Salamov A."/>
            <person name="Samejima M."/>
            <person name="Schmutz J."/>
            <person name="Slot J.C."/>
            <person name="St John F."/>
            <person name="Stenlid J."/>
            <person name="Sun H."/>
            <person name="Sun S."/>
            <person name="Syed K."/>
            <person name="Tsang A."/>
            <person name="Wiebenga A."/>
            <person name="Young D."/>
            <person name="Pisabarro A."/>
            <person name="Eastwood D.C."/>
            <person name="Martin F."/>
            <person name="Cullen D."/>
            <person name="Grigoriev I.V."/>
            <person name="Hibbett D.S."/>
        </authorList>
    </citation>
    <scope>NUCLEOTIDE SEQUENCE</scope>
    <source>
        <strain evidence="4">FP-58527</strain>
    </source>
</reference>
<sequence>MTSHTHRSCTRSMAIYNTTRSFKALLAEHESSPPSFTVRLYPDYWQLNNGSKSLYNNQIASLLDDIRAQRIPVDFLELFDTARLPFYDGCMIVEVHDYRPPKATDQTLEEPHKTRVVLSPNSETLWADICLMNQKEGNTWTDRDALEVEARILVSTAPPLCLDPDPHLTRIANNVLRASVPSPPLSLKRKAAVVEQEDQETEKARRAKLAHFMSPKYTRPAASAPNFRVLEALQRYRMMKAQQATAQASQASATAAPAAAPGYGAPTVPTAPASAVPSSYGQPSVPMPPAVPPAIAIQPPPITAPAQPMAASGAADAAKRQGAGVGIHSPAQVPRTSATPVQQIGHAPTAIPPHLQPHAAQMAHRTPPRTSQSPHPPQNGASSASTPPGPDARPPSAMQRPPSQPNHAAAPPRPPSVRPVGAQPAHAQYQGMQQQAAANVKLAQNMIKKSQQQAAANGMAAGAFPQGAQPGAAPGQAAMPYYPYYQYPNAAQQRLNQPGQSATPVTRSPMNSSQGSTPQHSSPLAASQRLTTQSPRPGHTQQTQAQVQVQAAQAQVQTQPGQQAAGNYTYATLQHQYPAQFRPQAQGHPPQAPLVPHHAAHGAPAGSVANPQAAQRAAQQPYLPQPYMYYPVQNYWPIAGRGAPVANGQVQLPNISAHTQQVQMNANKAVQGGMYPSTGIMLFYPLLLRKRRLVVRADGHGTVRPTDYQPLDELLGPHAMRGLLEINQCEYSTSSSQWKPNLETLGGVGAASGRPYCEAQREAHPLSGSGPKNIFVAGTNYVTGGNIQGADKDAGGDGMGPAAE</sequence>
<feature type="region of interest" description="Disordered" evidence="1">
    <location>
        <begin position="582"/>
        <end position="617"/>
    </location>
</feature>
<feature type="region of interest" description="Disordered" evidence="1">
    <location>
        <begin position="494"/>
        <end position="547"/>
    </location>
</feature>
<dbReference type="eggNOG" id="ENOG502QS30">
    <property type="taxonomic scope" value="Eukaryota"/>
</dbReference>
<evidence type="ECO:0000256" key="1">
    <source>
        <dbReference type="SAM" id="MobiDB-lite"/>
    </source>
</evidence>